<feature type="domain" description="RING-type" evidence="10">
    <location>
        <begin position="37"/>
        <end position="79"/>
    </location>
</feature>
<evidence type="ECO:0000313" key="12">
    <source>
        <dbReference type="Proteomes" id="UP000231279"/>
    </source>
</evidence>
<dbReference type="PANTHER" id="PTHR22937">
    <property type="entry name" value="E3 UBIQUITIN-PROTEIN LIGASE RNF165"/>
    <property type="match status" value="1"/>
</dbReference>
<keyword evidence="4" id="KW-0808">Transferase</keyword>
<comment type="caution">
    <text evidence="11">The sequence shown here is derived from an EMBL/GenBank/DDBJ whole genome shotgun (WGS) entry which is preliminary data.</text>
</comment>
<gene>
    <name evidence="11" type="ORF">CDL12_16958</name>
</gene>
<dbReference type="Proteomes" id="UP000231279">
    <property type="component" value="Unassembled WGS sequence"/>
</dbReference>
<evidence type="ECO:0000256" key="6">
    <source>
        <dbReference type="ARBA" id="ARBA00022771"/>
    </source>
</evidence>
<dbReference type="Gene3D" id="3.30.40.10">
    <property type="entry name" value="Zinc/RING finger domain, C3HC4 (zinc finger)"/>
    <property type="match status" value="1"/>
</dbReference>
<keyword evidence="12" id="KW-1185">Reference proteome</keyword>
<dbReference type="PROSITE" id="PS50089">
    <property type="entry name" value="ZF_RING_2"/>
    <property type="match status" value="1"/>
</dbReference>
<dbReference type="GO" id="GO:0061630">
    <property type="term" value="F:ubiquitin protein ligase activity"/>
    <property type="evidence" value="ECO:0007669"/>
    <property type="project" value="UniProtKB-EC"/>
</dbReference>
<dbReference type="InterPro" id="IPR024766">
    <property type="entry name" value="Znf_RING_H2"/>
</dbReference>
<dbReference type="GO" id="GO:0008270">
    <property type="term" value="F:zinc ion binding"/>
    <property type="evidence" value="ECO:0007669"/>
    <property type="project" value="UniProtKB-KW"/>
</dbReference>
<evidence type="ECO:0000313" key="11">
    <source>
        <dbReference type="EMBL" id="PIN10452.1"/>
    </source>
</evidence>
<dbReference type="InterPro" id="IPR001841">
    <property type="entry name" value="Znf_RING"/>
</dbReference>
<dbReference type="AlphaFoldDB" id="A0A2G9GYX1"/>
<dbReference type="EMBL" id="NKXS01003221">
    <property type="protein sequence ID" value="PIN10452.1"/>
    <property type="molecule type" value="Genomic_DNA"/>
</dbReference>
<dbReference type="Pfam" id="PF12678">
    <property type="entry name" value="zf-rbx1"/>
    <property type="match status" value="1"/>
</dbReference>
<keyword evidence="6 9" id="KW-0863">Zinc-finger</keyword>
<dbReference type="STRING" id="429701.A0A2G9GYX1"/>
<evidence type="ECO:0000256" key="5">
    <source>
        <dbReference type="ARBA" id="ARBA00022723"/>
    </source>
</evidence>
<evidence type="ECO:0000256" key="8">
    <source>
        <dbReference type="ARBA" id="ARBA00022833"/>
    </source>
</evidence>
<organism evidence="11 12">
    <name type="scientific">Handroanthus impetiginosus</name>
    <dbReference type="NCBI Taxonomy" id="429701"/>
    <lineage>
        <taxon>Eukaryota</taxon>
        <taxon>Viridiplantae</taxon>
        <taxon>Streptophyta</taxon>
        <taxon>Embryophyta</taxon>
        <taxon>Tracheophyta</taxon>
        <taxon>Spermatophyta</taxon>
        <taxon>Magnoliopsida</taxon>
        <taxon>eudicotyledons</taxon>
        <taxon>Gunneridae</taxon>
        <taxon>Pentapetalae</taxon>
        <taxon>asterids</taxon>
        <taxon>lamiids</taxon>
        <taxon>Lamiales</taxon>
        <taxon>Bignoniaceae</taxon>
        <taxon>Crescentiina</taxon>
        <taxon>Tabebuia alliance</taxon>
        <taxon>Handroanthus</taxon>
    </lineage>
</organism>
<comment type="pathway">
    <text evidence="2">Protein modification; protein ubiquitination.</text>
</comment>
<protein>
    <recommendedName>
        <fullName evidence="3">RING-type E3 ubiquitin transferase</fullName>
        <ecNumber evidence="3">2.3.2.27</ecNumber>
    </recommendedName>
</protein>
<evidence type="ECO:0000256" key="3">
    <source>
        <dbReference type="ARBA" id="ARBA00012483"/>
    </source>
</evidence>
<evidence type="ECO:0000259" key="10">
    <source>
        <dbReference type="PROSITE" id="PS50089"/>
    </source>
</evidence>
<evidence type="ECO:0000256" key="9">
    <source>
        <dbReference type="PROSITE-ProRule" id="PRU00175"/>
    </source>
</evidence>
<comment type="catalytic activity">
    <reaction evidence="1">
        <text>S-ubiquitinyl-[E2 ubiquitin-conjugating enzyme]-L-cysteine + [acceptor protein]-L-lysine = [E2 ubiquitin-conjugating enzyme]-L-cysteine + N(6)-ubiquitinyl-[acceptor protein]-L-lysine.</text>
        <dbReference type="EC" id="2.3.2.27"/>
    </reaction>
</comment>
<reference evidence="12" key="1">
    <citation type="journal article" date="2018" name="Gigascience">
        <title>Genome assembly of the Pink Ipe (Handroanthus impetiginosus, Bignoniaceae), a highly valued, ecologically keystone Neotropical timber forest tree.</title>
        <authorList>
            <person name="Silva-Junior O.B."/>
            <person name="Grattapaglia D."/>
            <person name="Novaes E."/>
            <person name="Collevatti R.G."/>
        </authorList>
    </citation>
    <scope>NUCLEOTIDE SEQUENCE [LARGE SCALE GENOMIC DNA]</scope>
    <source>
        <strain evidence="12">cv. UFG-1</strain>
    </source>
</reference>
<evidence type="ECO:0000256" key="1">
    <source>
        <dbReference type="ARBA" id="ARBA00000900"/>
    </source>
</evidence>
<dbReference type="InterPro" id="IPR013083">
    <property type="entry name" value="Znf_RING/FYVE/PHD"/>
</dbReference>
<dbReference type="EC" id="2.3.2.27" evidence="3"/>
<dbReference type="OrthoDB" id="912690at2759"/>
<proteinExistence type="predicted"/>
<sequence>MLGDGRLSEEVVSKYLKTRNGNHKFVGKGKYEKRKICVVCQDNLCQENLTIGVLHCGHEFHACCIKKWLKRKNICPLYKAIGIFRR</sequence>
<evidence type="ECO:0000256" key="7">
    <source>
        <dbReference type="ARBA" id="ARBA00022786"/>
    </source>
</evidence>
<dbReference type="InterPro" id="IPR045191">
    <property type="entry name" value="MBR1/2-like"/>
</dbReference>
<dbReference type="PANTHER" id="PTHR22937:SF163">
    <property type="entry name" value="RING-TYPE E3 UBIQUITIN TRANSFERASE"/>
    <property type="match status" value="1"/>
</dbReference>
<name>A0A2G9GYX1_9LAMI</name>
<keyword evidence="8" id="KW-0862">Zinc</keyword>
<keyword evidence="5" id="KW-0479">Metal-binding</keyword>
<evidence type="ECO:0000256" key="2">
    <source>
        <dbReference type="ARBA" id="ARBA00004906"/>
    </source>
</evidence>
<accession>A0A2G9GYX1</accession>
<dbReference type="SUPFAM" id="SSF57850">
    <property type="entry name" value="RING/U-box"/>
    <property type="match status" value="1"/>
</dbReference>
<keyword evidence="7" id="KW-0833">Ubl conjugation pathway</keyword>
<evidence type="ECO:0000256" key="4">
    <source>
        <dbReference type="ARBA" id="ARBA00022679"/>
    </source>
</evidence>